<gene>
    <name evidence="11" type="primary">nad5</name>
</gene>
<feature type="transmembrane region" description="Helical" evidence="8">
    <location>
        <begin position="404"/>
        <end position="427"/>
    </location>
</feature>
<dbReference type="PANTHER" id="PTHR42829:SF2">
    <property type="entry name" value="NADH-UBIQUINONE OXIDOREDUCTASE CHAIN 5"/>
    <property type="match status" value="1"/>
</dbReference>
<feature type="transmembrane region" description="Helical" evidence="8">
    <location>
        <begin position="289"/>
        <end position="307"/>
    </location>
</feature>
<feature type="transmembrane region" description="Helical" evidence="8">
    <location>
        <begin position="80"/>
        <end position="97"/>
    </location>
</feature>
<feature type="transmembrane region" description="Helical" evidence="8">
    <location>
        <begin position="231"/>
        <end position="250"/>
    </location>
</feature>
<feature type="transmembrane region" description="Helical" evidence="8">
    <location>
        <begin position="439"/>
        <end position="462"/>
    </location>
</feature>
<feature type="chain" id="PRO_5033027081" description="NADH:ubiquinone reductase (H(+)-translocating)" evidence="9">
    <location>
        <begin position="19"/>
        <end position="554"/>
    </location>
</feature>
<feature type="transmembrane region" description="Helical" evidence="8">
    <location>
        <begin position="257"/>
        <end position="283"/>
    </location>
</feature>
<feature type="transmembrane region" description="Helical" evidence="8">
    <location>
        <begin position="532"/>
        <end position="553"/>
    </location>
</feature>
<keyword evidence="9" id="KW-0732">Signal</keyword>
<feature type="transmembrane region" description="Helical" evidence="8">
    <location>
        <begin position="474"/>
        <end position="497"/>
    </location>
</feature>
<protein>
    <recommendedName>
        <fullName evidence="2">NADH:ubiquinone reductase (H(+)-translocating)</fullName>
        <ecNumber evidence="2">7.1.1.2</ecNumber>
    </recommendedName>
    <alternativeName>
        <fullName evidence="6">NADH dehydrogenase subunit 5</fullName>
    </alternativeName>
</protein>
<dbReference type="EMBL" id="MT757748">
    <property type="protein sequence ID" value="QTF98749.1"/>
    <property type="molecule type" value="Genomic_DNA"/>
</dbReference>
<comment type="catalytic activity">
    <reaction evidence="7">
        <text>a ubiquinone + NADH + 5 H(+)(in) = a ubiquinol + NAD(+) + 4 H(+)(out)</text>
        <dbReference type="Rhea" id="RHEA:29091"/>
        <dbReference type="Rhea" id="RHEA-COMP:9565"/>
        <dbReference type="Rhea" id="RHEA-COMP:9566"/>
        <dbReference type="ChEBI" id="CHEBI:15378"/>
        <dbReference type="ChEBI" id="CHEBI:16389"/>
        <dbReference type="ChEBI" id="CHEBI:17976"/>
        <dbReference type="ChEBI" id="CHEBI:57540"/>
        <dbReference type="ChEBI" id="CHEBI:57945"/>
        <dbReference type="EC" id="7.1.1.2"/>
    </reaction>
</comment>
<sequence>MSYFFFFLFFFFLMLVSGVLKGSVLVLEWEMSEKFFMEMGFCMVLDWVACMFVLSVLFISGCVSIFSGFYLSHENFLKRFFFLVQLFVLSMILLILFPNYLGLMVGWDGLGVVSFLLVVYYLSSNSLSAGMITALSNRIGDVCFLLVISLMSSMLSYSMWGVLLMSGFFMGFLMMLGSMTKSAQVPFSAWLPEAMAAPTPVSTLVHSSTLVTAGVYVVIRFSEYLGELEKYLLMVFSMVTMFLAGSSACAEVDMKKVVALSTLSQVGMMMFVISVGANTIAFFHLLVHAFFKALMFMCVGGVIFYSGSCQDARLLGGAWFKLPLTSVLFLFSNLSLMGFPFFSGFYSKELIVGVCLSSNCGFLSFILLVVCLALTACYSIRSIGLVFQDMGLSSLSFYSMENSYYLLSLLLMMNGAVMMSIVMQSLIKEFLAVSFIKGSLFYSLLIMVVVFLFNLVLFFTVSMKTMFLGFSKDFFSSMWFLSLISGNLISVGVLTTISKYINYVEMGWIRTYLWQSGVKNMFMGMSNKVLKINFNMVGLVMFYSFCFLVMVFWR</sequence>
<keyword evidence="5 8" id="KW-0472">Membrane</keyword>
<geneLocation type="mitochondrion" evidence="11"/>
<dbReference type="EC" id="7.1.1.2" evidence="2"/>
<dbReference type="GO" id="GO:0015990">
    <property type="term" value="P:electron transport coupled proton transport"/>
    <property type="evidence" value="ECO:0007669"/>
    <property type="project" value="TreeGrafter"/>
</dbReference>
<dbReference type="GO" id="GO:0003954">
    <property type="term" value="F:NADH dehydrogenase activity"/>
    <property type="evidence" value="ECO:0007669"/>
    <property type="project" value="TreeGrafter"/>
</dbReference>
<dbReference type="AlphaFoldDB" id="A0A8A5N0R9"/>
<evidence type="ECO:0000256" key="9">
    <source>
        <dbReference type="SAM" id="SignalP"/>
    </source>
</evidence>
<evidence type="ECO:0000256" key="1">
    <source>
        <dbReference type="ARBA" id="ARBA00004141"/>
    </source>
</evidence>
<dbReference type="GO" id="GO:0042773">
    <property type="term" value="P:ATP synthesis coupled electron transport"/>
    <property type="evidence" value="ECO:0007669"/>
    <property type="project" value="InterPro"/>
</dbReference>
<feature type="transmembrane region" description="Helical" evidence="8">
    <location>
        <begin position="319"/>
        <end position="342"/>
    </location>
</feature>
<dbReference type="GO" id="GO:0016020">
    <property type="term" value="C:membrane"/>
    <property type="evidence" value="ECO:0007669"/>
    <property type="project" value="UniProtKB-SubCell"/>
</dbReference>
<evidence type="ECO:0000313" key="11">
    <source>
        <dbReference type="EMBL" id="QTF98749.1"/>
    </source>
</evidence>
<organism evidence="11">
    <name type="scientific">Ruditapes philippinarum</name>
    <name type="common">Japanese carpet shell</name>
    <name type="synonym">Venerupis philippinarum</name>
    <dbReference type="NCBI Taxonomy" id="129788"/>
    <lineage>
        <taxon>Eukaryota</taxon>
        <taxon>Metazoa</taxon>
        <taxon>Spiralia</taxon>
        <taxon>Lophotrochozoa</taxon>
        <taxon>Mollusca</taxon>
        <taxon>Bivalvia</taxon>
        <taxon>Autobranchia</taxon>
        <taxon>Heteroconchia</taxon>
        <taxon>Euheterodonta</taxon>
        <taxon>Imparidentia</taxon>
        <taxon>Neoheterodontei</taxon>
        <taxon>Venerida</taxon>
        <taxon>Veneroidea</taxon>
        <taxon>Veneridae</taxon>
        <taxon>Ruditapes</taxon>
    </lineage>
</organism>
<comment type="subcellular location">
    <subcellularLocation>
        <location evidence="1">Membrane</location>
        <topology evidence="1">Multi-pass membrane protein</topology>
    </subcellularLocation>
</comment>
<dbReference type="PANTHER" id="PTHR42829">
    <property type="entry name" value="NADH-UBIQUINONE OXIDOREDUCTASE CHAIN 5"/>
    <property type="match status" value="1"/>
</dbReference>
<feature type="signal peptide" evidence="9">
    <location>
        <begin position="1"/>
        <end position="18"/>
    </location>
</feature>
<evidence type="ECO:0000256" key="5">
    <source>
        <dbReference type="ARBA" id="ARBA00023136"/>
    </source>
</evidence>
<feature type="transmembrane region" description="Helical" evidence="8">
    <location>
        <begin position="45"/>
        <end position="71"/>
    </location>
</feature>
<dbReference type="Pfam" id="PF00361">
    <property type="entry name" value="Proton_antipo_M"/>
    <property type="match status" value="1"/>
</dbReference>
<evidence type="ECO:0000256" key="6">
    <source>
        <dbReference type="ARBA" id="ARBA00031027"/>
    </source>
</evidence>
<name>A0A8A5N0R9_RUDPH</name>
<feature type="transmembrane region" description="Helical" evidence="8">
    <location>
        <begin position="197"/>
        <end position="219"/>
    </location>
</feature>
<accession>A0A8A5N0R9</accession>
<dbReference type="InterPro" id="IPR001750">
    <property type="entry name" value="ND/Mrp_TM"/>
</dbReference>
<feature type="domain" description="NADH:quinone oxidoreductase/Mrp antiporter transmembrane" evidence="10">
    <location>
        <begin position="100"/>
        <end position="368"/>
    </location>
</feature>
<proteinExistence type="predicted"/>
<evidence type="ECO:0000259" key="10">
    <source>
        <dbReference type="Pfam" id="PF00361"/>
    </source>
</evidence>
<reference evidence="11" key="1">
    <citation type="journal article" date="2021" name="Genome Biol. Evol.">
        <title>A naturally heteroplasmic clam provides clues about the effects of genetic bottleneck on paternal mtDNA.</title>
        <authorList>
            <person name="Iannello M."/>
            <person name="Bettinazzi S."/>
            <person name="Breton S."/>
            <person name="Ghiselli F."/>
            <person name="Milani L."/>
        </authorList>
    </citation>
    <scope>NUCLEOTIDE SEQUENCE</scope>
    <source>
        <strain evidence="11">F-type</strain>
    </source>
</reference>
<keyword evidence="11" id="KW-0496">Mitochondrion</keyword>
<dbReference type="PRINTS" id="PR01434">
    <property type="entry name" value="NADHDHGNASE5"/>
</dbReference>
<dbReference type="GO" id="GO:0008137">
    <property type="term" value="F:NADH dehydrogenase (ubiquinone) activity"/>
    <property type="evidence" value="ECO:0007669"/>
    <property type="project" value="UniProtKB-EC"/>
</dbReference>
<keyword evidence="4 8" id="KW-1133">Transmembrane helix</keyword>
<evidence type="ECO:0000256" key="2">
    <source>
        <dbReference type="ARBA" id="ARBA00012944"/>
    </source>
</evidence>
<feature type="transmembrane region" description="Helical" evidence="8">
    <location>
        <begin position="362"/>
        <end position="383"/>
    </location>
</feature>
<evidence type="ECO:0000256" key="7">
    <source>
        <dbReference type="ARBA" id="ARBA00049551"/>
    </source>
</evidence>
<evidence type="ECO:0000256" key="3">
    <source>
        <dbReference type="ARBA" id="ARBA00022692"/>
    </source>
</evidence>
<keyword evidence="3 8" id="KW-0812">Transmembrane</keyword>
<dbReference type="InterPro" id="IPR003945">
    <property type="entry name" value="NU5C-like"/>
</dbReference>
<evidence type="ECO:0000256" key="4">
    <source>
        <dbReference type="ARBA" id="ARBA00022989"/>
    </source>
</evidence>
<evidence type="ECO:0000256" key="8">
    <source>
        <dbReference type="SAM" id="Phobius"/>
    </source>
</evidence>